<dbReference type="Pfam" id="PF12728">
    <property type="entry name" value="HTH_17"/>
    <property type="match status" value="1"/>
</dbReference>
<evidence type="ECO:0000313" key="2">
    <source>
        <dbReference type="EMBL" id="RAW54967.1"/>
    </source>
</evidence>
<dbReference type="NCBIfam" id="TIGR01764">
    <property type="entry name" value="excise"/>
    <property type="match status" value="1"/>
</dbReference>
<dbReference type="AlphaFoldDB" id="A0A329TXX3"/>
<accession>A0A329TXX3</accession>
<feature type="domain" description="Helix-turn-helix" evidence="1">
    <location>
        <begin position="18"/>
        <end position="64"/>
    </location>
</feature>
<dbReference type="SUPFAM" id="SSF46955">
    <property type="entry name" value="Putative DNA-binding domain"/>
    <property type="match status" value="1"/>
</dbReference>
<proteinExistence type="predicted"/>
<dbReference type="InterPro" id="IPR041657">
    <property type="entry name" value="HTH_17"/>
</dbReference>
<protein>
    <submittedName>
        <fullName evidence="2">DNA-binding protein</fullName>
    </submittedName>
</protein>
<comment type="caution">
    <text evidence="2">The sequence shown here is derived from an EMBL/GenBank/DDBJ whole genome shotgun (WGS) entry which is preliminary data.</text>
</comment>
<sequence>MSEIQNGTEKRPFECRTYTVNDVARILGVSRTQAYRLVQEGLFKSVRIGNAIRIPKRSFDKWLEPLDL</sequence>
<dbReference type="GO" id="GO:0003677">
    <property type="term" value="F:DNA binding"/>
    <property type="evidence" value="ECO:0007669"/>
    <property type="project" value="UniProtKB-KW"/>
</dbReference>
<dbReference type="InterPro" id="IPR010093">
    <property type="entry name" value="SinI_DNA-bd"/>
</dbReference>
<organism evidence="2 3">
    <name type="scientific">Faecalibacterium prausnitzii</name>
    <dbReference type="NCBI Taxonomy" id="853"/>
    <lineage>
        <taxon>Bacteria</taxon>
        <taxon>Bacillati</taxon>
        <taxon>Bacillota</taxon>
        <taxon>Clostridia</taxon>
        <taxon>Eubacteriales</taxon>
        <taxon>Oscillospiraceae</taxon>
        <taxon>Faecalibacterium</taxon>
    </lineage>
</organism>
<name>A0A329TXX3_9FIRM</name>
<dbReference type="EMBL" id="PRLD01000019">
    <property type="protein sequence ID" value="RAW54967.1"/>
    <property type="molecule type" value="Genomic_DNA"/>
</dbReference>
<evidence type="ECO:0000313" key="3">
    <source>
        <dbReference type="Proteomes" id="UP000251281"/>
    </source>
</evidence>
<dbReference type="RefSeq" id="WP_112091840.1">
    <property type="nucleotide sequence ID" value="NZ_PRLD01000019.1"/>
</dbReference>
<keyword evidence="2" id="KW-0238">DNA-binding</keyword>
<reference evidence="2 3" key="1">
    <citation type="submission" date="2018-02" db="EMBL/GenBank/DDBJ databases">
        <title>Complete genome sequencing of Faecalibacterium prausnitzii strains isolated from the human gut.</title>
        <authorList>
            <person name="Fitzgerald B.C."/>
            <person name="Shkoporov A.N."/>
            <person name="Ross P.R."/>
            <person name="Hill C."/>
        </authorList>
    </citation>
    <scope>NUCLEOTIDE SEQUENCE [LARGE SCALE GENOMIC DNA]</scope>
    <source>
        <strain evidence="2 3">APC923/51-1</strain>
    </source>
</reference>
<dbReference type="InterPro" id="IPR009061">
    <property type="entry name" value="DNA-bd_dom_put_sf"/>
</dbReference>
<gene>
    <name evidence="2" type="ORF">C4N24_13535</name>
</gene>
<evidence type="ECO:0000259" key="1">
    <source>
        <dbReference type="Pfam" id="PF12728"/>
    </source>
</evidence>
<dbReference type="Proteomes" id="UP000251281">
    <property type="component" value="Unassembled WGS sequence"/>
</dbReference>